<gene>
    <name evidence="2" type="ORF">CVS30_15410</name>
</gene>
<sequence length="213" mass="22283">MFVLTIDQRGSRSTGDKVPELLAILAQVDTVVPFERSVGDEVQGVIDDPLAVVDAVARTLRERDWYIGIGIGPVDLPLPAASREGSGAAFVAARGAIDAAKKTGERVPLVIRGSAVSEWADAAEAVLVLFGDVVRRRSAAEWRVLDALSAAPGATQKDVAASLGITAQAVSKAIVRSGRQEELNGRRAAALLLSHATKCSLNVGADRYCEGNG</sequence>
<evidence type="ECO:0000313" key="2">
    <source>
        <dbReference type="EMBL" id="PYI37413.1"/>
    </source>
</evidence>
<dbReference type="InterPro" id="IPR036390">
    <property type="entry name" value="WH_DNA-bd_sf"/>
</dbReference>
<keyword evidence="3" id="KW-1185">Reference proteome</keyword>
<feature type="domain" description="HTH marR-type" evidence="1">
    <location>
        <begin position="139"/>
        <end position="174"/>
    </location>
</feature>
<protein>
    <submittedName>
        <fullName evidence="2">MarR family transcriptional regulator</fullName>
    </submittedName>
</protein>
<dbReference type="Pfam" id="PF12802">
    <property type="entry name" value="MarR_2"/>
    <property type="match status" value="1"/>
</dbReference>
<dbReference type="SUPFAM" id="SSF46785">
    <property type="entry name" value="Winged helix' DNA-binding domain"/>
    <property type="match status" value="1"/>
</dbReference>
<accession>A0A2V5ITD9</accession>
<dbReference type="InterPro" id="IPR036388">
    <property type="entry name" value="WH-like_DNA-bd_sf"/>
</dbReference>
<dbReference type="RefSeq" id="WP_110486447.1">
    <property type="nucleotide sequence ID" value="NZ_QJVC01000022.1"/>
</dbReference>
<dbReference type="OrthoDB" id="5184241at2"/>
<proteinExistence type="predicted"/>
<reference evidence="2 3" key="1">
    <citation type="submission" date="2018-05" db="EMBL/GenBank/DDBJ databases">
        <title>Genetic diversity of glacier-inhabiting Cryobacterium bacteria in China and description of Cryobacterium mengkeensis sp. nov. and Arthrobacter glacialis sp. nov.</title>
        <authorList>
            <person name="Liu Q."/>
            <person name="Xin Y.-H."/>
        </authorList>
    </citation>
    <scope>NUCLEOTIDE SEQUENCE [LARGE SCALE GENOMIC DNA]</scope>
    <source>
        <strain evidence="2 3">B7</strain>
    </source>
</reference>
<dbReference type="EMBL" id="QJVC01000022">
    <property type="protein sequence ID" value="PYI37413.1"/>
    <property type="molecule type" value="Genomic_DNA"/>
</dbReference>
<dbReference type="InterPro" id="IPR000835">
    <property type="entry name" value="HTH_MarR-typ"/>
</dbReference>
<evidence type="ECO:0000259" key="1">
    <source>
        <dbReference type="Pfam" id="PF12802"/>
    </source>
</evidence>
<name>A0A2V5ITD9_9MICC</name>
<dbReference type="AlphaFoldDB" id="A0A2V5ITD9"/>
<comment type="caution">
    <text evidence="2">The sequence shown here is derived from an EMBL/GenBank/DDBJ whole genome shotgun (WGS) entry which is preliminary data.</text>
</comment>
<evidence type="ECO:0000313" key="3">
    <source>
        <dbReference type="Proteomes" id="UP000247980"/>
    </source>
</evidence>
<dbReference type="GO" id="GO:0003700">
    <property type="term" value="F:DNA-binding transcription factor activity"/>
    <property type="evidence" value="ECO:0007669"/>
    <property type="project" value="InterPro"/>
</dbReference>
<dbReference type="Gene3D" id="1.10.10.10">
    <property type="entry name" value="Winged helix-like DNA-binding domain superfamily/Winged helix DNA-binding domain"/>
    <property type="match status" value="1"/>
</dbReference>
<dbReference type="Proteomes" id="UP000247980">
    <property type="component" value="Unassembled WGS sequence"/>
</dbReference>
<organism evidence="2 3">
    <name type="scientific">Arthrobacter psychrolactophilus</name>
    <dbReference type="NCBI Taxonomy" id="92442"/>
    <lineage>
        <taxon>Bacteria</taxon>
        <taxon>Bacillati</taxon>
        <taxon>Actinomycetota</taxon>
        <taxon>Actinomycetes</taxon>
        <taxon>Micrococcales</taxon>
        <taxon>Micrococcaceae</taxon>
        <taxon>Arthrobacter</taxon>
    </lineage>
</organism>